<dbReference type="RefSeq" id="WP_142491602.1">
    <property type="nucleotide sequence ID" value="NZ_FXTO01000001.1"/>
</dbReference>
<evidence type="ECO:0000256" key="3">
    <source>
        <dbReference type="ARBA" id="ARBA00022842"/>
    </source>
</evidence>
<proteinExistence type="inferred from homology"/>
<dbReference type="EMBL" id="FXTO01000001">
    <property type="protein sequence ID" value="SMO36797.1"/>
    <property type="molecule type" value="Genomic_DNA"/>
</dbReference>
<dbReference type="PANTHER" id="PTHR20854">
    <property type="entry name" value="INOSITOL MONOPHOSPHATASE"/>
    <property type="match status" value="1"/>
</dbReference>
<reference evidence="5 6" key="1">
    <citation type="submission" date="2017-05" db="EMBL/GenBank/DDBJ databases">
        <authorList>
            <person name="Varghese N."/>
            <person name="Submissions S."/>
        </authorList>
    </citation>
    <scope>NUCLEOTIDE SEQUENCE [LARGE SCALE GENOMIC DNA]</scope>
    <source>
        <strain evidence="5 6">DSM 29506</strain>
    </source>
</reference>
<feature type="binding site" evidence="4">
    <location>
        <position position="85"/>
    </location>
    <ligand>
        <name>Mg(2+)</name>
        <dbReference type="ChEBI" id="CHEBI:18420"/>
        <label>1</label>
        <note>catalytic</note>
    </ligand>
</feature>
<name>A0A521APS0_9RHOB</name>
<dbReference type="OrthoDB" id="9785695at2"/>
<feature type="binding site" evidence="4">
    <location>
        <position position="67"/>
    </location>
    <ligand>
        <name>Mg(2+)</name>
        <dbReference type="ChEBI" id="CHEBI:18420"/>
        <label>1</label>
        <note>catalytic</note>
    </ligand>
</feature>
<dbReference type="Pfam" id="PF00459">
    <property type="entry name" value="Inositol_P"/>
    <property type="match status" value="1"/>
</dbReference>
<keyword evidence="2 4" id="KW-0479">Metal-binding</keyword>
<comment type="cofactor">
    <cofactor evidence="4">
        <name>Mg(2+)</name>
        <dbReference type="ChEBI" id="CHEBI:18420"/>
    </cofactor>
</comment>
<dbReference type="InterPro" id="IPR020550">
    <property type="entry name" value="Inositol_monophosphatase_CS"/>
</dbReference>
<organism evidence="5 6">
    <name type="scientific">Thalassovita litoralis</name>
    <dbReference type="NCBI Taxonomy" id="1010611"/>
    <lineage>
        <taxon>Bacteria</taxon>
        <taxon>Pseudomonadati</taxon>
        <taxon>Pseudomonadota</taxon>
        <taxon>Alphaproteobacteria</taxon>
        <taxon>Rhodobacterales</taxon>
        <taxon>Roseobacteraceae</taxon>
        <taxon>Thalassovita</taxon>
    </lineage>
</organism>
<dbReference type="CDD" id="cd01638">
    <property type="entry name" value="CysQ"/>
    <property type="match status" value="1"/>
</dbReference>
<dbReference type="Gene3D" id="3.30.540.10">
    <property type="entry name" value="Fructose-1,6-Bisphosphatase, subunit A, domain 1"/>
    <property type="match status" value="1"/>
</dbReference>
<dbReference type="SUPFAM" id="SSF56655">
    <property type="entry name" value="Carbohydrate phosphatase"/>
    <property type="match status" value="1"/>
</dbReference>
<dbReference type="Gene3D" id="3.40.190.80">
    <property type="match status" value="1"/>
</dbReference>
<gene>
    <name evidence="5" type="ORF">SAMN06265173_101298</name>
</gene>
<dbReference type="GO" id="GO:0008934">
    <property type="term" value="F:inositol monophosphate 1-phosphatase activity"/>
    <property type="evidence" value="ECO:0007669"/>
    <property type="project" value="TreeGrafter"/>
</dbReference>
<protein>
    <submittedName>
        <fullName evidence="5">Myo-inositol-1(Or 4)-monophosphatase</fullName>
    </submittedName>
</protein>
<evidence type="ECO:0000256" key="2">
    <source>
        <dbReference type="ARBA" id="ARBA00022723"/>
    </source>
</evidence>
<dbReference type="AlphaFoldDB" id="A0A521APS0"/>
<keyword evidence="6" id="KW-1185">Reference proteome</keyword>
<dbReference type="Proteomes" id="UP000316030">
    <property type="component" value="Unassembled WGS sequence"/>
</dbReference>
<evidence type="ECO:0000256" key="4">
    <source>
        <dbReference type="PIRSR" id="PIRSR600760-2"/>
    </source>
</evidence>
<dbReference type="PROSITE" id="PS00630">
    <property type="entry name" value="IMP_2"/>
    <property type="match status" value="1"/>
</dbReference>
<dbReference type="GO" id="GO:0046854">
    <property type="term" value="P:phosphatidylinositol phosphate biosynthetic process"/>
    <property type="evidence" value="ECO:0007669"/>
    <property type="project" value="InterPro"/>
</dbReference>
<dbReference type="PANTHER" id="PTHR20854:SF4">
    <property type="entry name" value="INOSITOL-1-MONOPHOSPHATASE-RELATED"/>
    <property type="match status" value="1"/>
</dbReference>
<dbReference type="PRINTS" id="PR00377">
    <property type="entry name" value="IMPHPHTASES"/>
</dbReference>
<dbReference type="InterPro" id="IPR000760">
    <property type="entry name" value="Inositol_monophosphatase-like"/>
</dbReference>
<evidence type="ECO:0000256" key="1">
    <source>
        <dbReference type="ARBA" id="ARBA00009759"/>
    </source>
</evidence>
<comment type="similarity">
    <text evidence="1">Belongs to the inositol monophosphatase superfamily.</text>
</comment>
<keyword evidence="3 4" id="KW-0460">Magnesium</keyword>
<sequence>MPVTDLTLLTEAAREAGRVATRYSGKTAKMWHKPGDQGPVTEADLAVNTMLHQVLGQARPAYGWLSEETEDDPARLRRERVFIVDPIDGTRSFIEGADTWAHSLAIAENGVVTAAAIYLPLKDKLYTAAAGAGAFLNGARIGASGRTDLTGATVIAAKPNFDPSNWRGGRVPDVKRTFRPSLAYRLSLVAEGRYDAMMTLRDSWEWDIAAGDLILREAGATTSDKRGHPLRFNNAHPQVKGVVAAAPALHADLTARLAQWPD</sequence>
<dbReference type="GO" id="GO:0006020">
    <property type="term" value="P:inositol metabolic process"/>
    <property type="evidence" value="ECO:0007669"/>
    <property type="project" value="TreeGrafter"/>
</dbReference>
<feature type="binding site" evidence="4">
    <location>
        <position position="207"/>
    </location>
    <ligand>
        <name>Mg(2+)</name>
        <dbReference type="ChEBI" id="CHEBI:18420"/>
        <label>1</label>
        <note>catalytic</note>
    </ligand>
</feature>
<evidence type="ECO:0000313" key="5">
    <source>
        <dbReference type="EMBL" id="SMO36797.1"/>
    </source>
</evidence>
<feature type="binding site" evidence="4">
    <location>
        <position position="87"/>
    </location>
    <ligand>
        <name>Mg(2+)</name>
        <dbReference type="ChEBI" id="CHEBI:18420"/>
        <label>1</label>
        <note>catalytic</note>
    </ligand>
</feature>
<accession>A0A521APS0</accession>
<feature type="binding site" evidence="4">
    <location>
        <position position="88"/>
    </location>
    <ligand>
        <name>Mg(2+)</name>
        <dbReference type="ChEBI" id="CHEBI:18420"/>
        <label>1</label>
        <note>catalytic</note>
    </ligand>
</feature>
<evidence type="ECO:0000313" key="6">
    <source>
        <dbReference type="Proteomes" id="UP000316030"/>
    </source>
</evidence>
<dbReference type="GO" id="GO:0046872">
    <property type="term" value="F:metal ion binding"/>
    <property type="evidence" value="ECO:0007669"/>
    <property type="project" value="UniProtKB-KW"/>
</dbReference>
<dbReference type="GO" id="GO:0007165">
    <property type="term" value="P:signal transduction"/>
    <property type="evidence" value="ECO:0007669"/>
    <property type="project" value="TreeGrafter"/>
</dbReference>